<sequence>MTYRTIKNFTQKVNDEEEDMDEFQSPLKRAKKRARKELKPENQTIDKYKDKHISKQNVCDVFKNDEIQSSHINNYSSFREPTDKEIPQKNEEKTETEKELDINCIENPSHISVNIITDILENSIEFSNVTKEIFSTYKEQCSNGNLIDLQLTSPFLKTLSKPIAKLYLKEIDAITESLISTNVYEFLVNFFSQDLTAKELNYQIDDL</sequence>
<comment type="caution">
    <text evidence="2">The sequence shown here is derived from an EMBL/GenBank/DDBJ whole genome shotgun (WGS) entry which is preliminary data.</text>
</comment>
<protein>
    <submittedName>
        <fullName evidence="2">Uncharacterized protein</fullName>
    </submittedName>
</protein>
<dbReference type="OrthoDB" id="2345088at2759"/>
<evidence type="ECO:0000313" key="2">
    <source>
        <dbReference type="EMBL" id="RHZ86810.1"/>
    </source>
</evidence>
<accession>A0A397JQQ0</accession>
<dbReference type="AlphaFoldDB" id="A0A397JQQ0"/>
<dbReference type="Proteomes" id="UP000266861">
    <property type="component" value="Unassembled WGS sequence"/>
</dbReference>
<proteinExistence type="predicted"/>
<feature type="region of interest" description="Disordered" evidence="1">
    <location>
        <begin position="17"/>
        <end position="44"/>
    </location>
</feature>
<gene>
    <name evidence="2" type="ORF">Glove_44g34</name>
</gene>
<evidence type="ECO:0000313" key="3">
    <source>
        <dbReference type="Proteomes" id="UP000266861"/>
    </source>
</evidence>
<organism evidence="2 3">
    <name type="scientific">Diversispora epigaea</name>
    <dbReference type="NCBI Taxonomy" id="1348612"/>
    <lineage>
        <taxon>Eukaryota</taxon>
        <taxon>Fungi</taxon>
        <taxon>Fungi incertae sedis</taxon>
        <taxon>Mucoromycota</taxon>
        <taxon>Glomeromycotina</taxon>
        <taxon>Glomeromycetes</taxon>
        <taxon>Diversisporales</taxon>
        <taxon>Diversisporaceae</taxon>
        <taxon>Diversispora</taxon>
    </lineage>
</organism>
<feature type="region of interest" description="Disordered" evidence="1">
    <location>
        <begin position="76"/>
        <end position="97"/>
    </location>
</feature>
<feature type="compositionally biased region" description="Basic and acidic residues" evidence="1">
    <location>
        <begin position="80"/>
        <end position="97"/>
    </location>
</feature>
<dbReference type="EMBL" id="PQFF01000042">
    <property type="protein sequence ID" value="RHZ86810.1"/>
    <property type="molecule type" value="Genomic_DNA"/>
</dbReference>
<keyword evidence="3" id="KW-1185">Reference proteome</keyword>
<reference evidence="2 3" key="1">
    <citation type="submission" date="2018-08" db="EMBL/GenBank/DDBJ databases">
        <title>Genome and evolution of the arbuscular mycorrhizal fungus Diversispora epigaea (formerly Glomus versiforme) and its bacterial endosymbionts.</title>
        <authorList>
            <person name="Sun X."/>
            <person name="Fei Z."/>
            <person name="Harrison M."/>
        </authorList>
    </citation>
    <scope>NUCLEOTIDE SEQUENCE [LARGE SCALE GENOMIC DNA]</scope>
    <source>
        <strain evidence="2 3">IT104</strain>
    </source>
</reference>
<evidence type="ECO:0000256" key="1">
    <source>
        <dbReference type="SAM" id="MobiDB-lite"/>
    </source>
</evidence>
<name>A0A397JQQ0_9GLOM</name>